<evidence type="ECO:0000256" key="6">
    <source>
        <dbReference type="ARBA" id="ARBA00023163"/>
    </source>
</evidence>
<feature type="domain" description="Dof-type" evidence="9">
    <location>
        <begin position="10"/>
        <end position="64"/>
    </location>
</feature>
<dbReference type="EMBL" id="KV012487">
    <property type="protein sequence ID" value="KZV25018.1"/>
    <property type="molecule type" value="Genomic_DNA"/>
</dbReference>
<proteinExistence type="predicted"/>
<comment type="subcellular location">
    <subcellularLocation>
        <location evidence="8">Nucleus</location>
    </subcellularLocation>
</comment>
<keyword evidence="3" id="KW-0862">Zinc</keyword>
<dbReference type="Proteomes" id="UP000250235">
    <property type="component" value="Unassembled WGS sequence"/>
</dbReference>
<dbReference type="InterPro" id="IPR045174">
    <property type="entry name" value="Dof"/>
</dbReference>
<dbReference type="GO" id="GO:0003677">
    <property type="term" value="F:DNA binding"/>
    <property type="evidence" value="ECO:0007669"/>
    <property type="project" value="UniProtKB-UniRule"/>
</dbReference>
<dbReference type="PROSITE" id="PS50884">
    <property type="entry name" value="ZF_DOF_2"/>
    <property type="match status" value="1"/>
</dbReference>
<keyword evidence="4" id="KW-0805">Transcription regulation</keyword>
<evidence type="ECO:0000256" key="8">
    <source>
        <dbReference type="PROSITE-ProRule" id="PRU00071"/>
    </source>
</evidence>
<accession>A0A2Z7AUH0</accession>
<dbReference type="PANTHER" id="PTHR31089:SF22">
    <property type="entry name" value="CYCLIC DOF FACTOR 4"/>
    <property type="match status" value="1"/>
</dbReference>
<dbReference type="AlphaFoldDB" id="A0A2Z7AUH0"/>
<dbReference type="GO" id="GO:0003700">
    <property type="term" value="F:DNA-binding transcription factor activity"/>
    <property type="evidence" value="ECO:0007669"/>
    <property type="project" value="InterPro"/>
</dbReference>
<evidence type="ECO:0000256" key="4">
    <source>
        <dbReference type="ARBA" id="ARBA00023015"/>
    </source>
</evidence>
<protein>
    <recommendedName>
        <fullName evidence="9">Dof-type domain-containing protein</fullName>
    </recommendedName>
</protein>
<keyword evidence="6" id="KW-0804">Transcription</keyword>
<name>A0A2Z7AUH0_9LAMI</name>
<dbReference type="Pfam" id="PF02701">
    <property type="entry name" value="Zn_ribbon_Dof"/>
    <property type="match status" value="1"/>
</dbReference>
<gene>
    <name evidence="10" type="ORF">F511_01988</name>
</gene>
<evidence type="ECO:0000256" key="5">
    <source>
        <dbReference type="ARBA" id="ARBA00023125"/>
    </source>
</evidence>
<evidence type="ECO:0000256" key="7">
    <source>
        <dbReference type="ARBA" id="ARBA00023242"/>
    </source>
</evidence>
<evidence type="ECO:0000313" key="10">
    <source>
        <dbReference type="EMBL" id="KZV25018.1"/>
    </source>
</evidence>
<dbReference type="GO" id="GO:0008270">
    <property type="term" value="F:zinc ion binding"/>
    <property type="evidence" value="ECO:0007669"/>
    <property type="project" value="UniProtKB-KW"/>
</dbReference>
<evidence type="ECO:0000256" key="3">
    <source>
        <dbReference type="ARBA" id="ARBA00022833"/>
    </source>
</evidence>
<evidence type="ECO:0000259" key="9">
    <source>
        <dbReference type="PROSITE" id="PS50884"/>
    </source>
</evidence>
<dbReference type="InterPro" id="IPR003851">
    <property type="entry name" value="Znf_Dof"/>
</dbReference>
<dbReference type="PANTHER" id="PTHR31089">
    <property type="entry name" value="CYCLIC DOF FACTOR 2"/>
    <property type="match status" value="1"/>
</dbReference>
<dbReference type="OrthoDB" id="910650at2759"/>
<sequence>MQQEEQYGPLRCHRCDSTDTKFRYYNNNDRRQPRHYCKTCKRYWTVGGSMRDVPLGGTRRPAKDSSSQLYTRISVSSSRLRHPDPVAAAGSPKIEPIIPPADEISCLAAIRSLTKPDMAILQERCFRSMGLNLNEPLPQHLPTYGGNPTSWPMITPLPPQDFNDDLSFAAANAGIWYNSNGNTDEPGKAPTSVDLNYWPQSPKFTEQHFYK</sequence>
<organism evidence="10 11">
    <name type="scientific">Dorcoceras hygrometricum</name>
    <dbReference type="NCBI Taxonomy" id="472368"/>
    <lineage>
        <taxon>Eukaryota</taxon>
        <taxon>Viridiplantae</taxon>
        <taxon>Streptophyta</taxon>
        <taxon>Embryophyta</taxon>
        <taxon>Tracheophyta</taxon>
        <taxon>Spermatophyta</taxon>
        <taxon>Magnoliopsida</taxon>
        <taxon>eudicotyledons</taxon>
        <taxon>Gunneridae</taxon>
        <taxon>Pentapetalae</taxon>
        <taxon>asterids</taxon>
        <taxon>lamiids</taxon>
        <taxon>Lamiales</taxon>
        <taxon>Gesneriaceae</taxon>
        <taxon>Didymocarpoideae</taxon>
        <taxon>Trichosporeae</taxon>
        <taxon>Loxocarpinae</taxon>
        <taxon>Dorcoceras</taxon>
    </lineage>
</organism>
<dbReference type="GO" id="GO:0005634">
    <property type="term" value="C:nucleus"/>
    <property type="evidence" value="ECO:0007669"/>
    <property type="project" value="UniProtKB-SubCell"/>
</dbReference>
<keyword evidence="11" id="KW-1185">Reference proteome</keyword>
<evidence type="ECO:0000256" key="2">
    <source>
        <dbReference type="ARBA" id="ARBA00022771"/>
    </source>
</evidence>
<keyword evidence="7 8" id="KW-0539">Nucleus</keyword>
<evidence type="ECO:0000313" key="11">
    <source>
        <dbReference type="Proteomes" id="UP000250235"/>
    </source>
</evidence>
<keyword evidence="1" id="KW-0479">Metal-binding</keyword>
<keyword evidence="5 8" id="KW-0238">DNA-binding</keyword>
<keyword evidence="2 8" id="KW-0863">Zinc-finger</keyword>
<evidence type="ECO:0000256" key="1">
    <source>
        <dbReference type="ARBA" id="ARBA00022723"/>
    </source>
</evidence>
<reference evidence="10 11" key="1">
    <citation type="journal article" date="2015" name="Proc. Natl. Acad. Sci. U.S.A.">
        <title>The resurrection genome of Boea hygrometrica: A blueprint for survival of dehydration.</title>
        <authorList>
            <person name="Xiao L."/>
            <person name="Yang G."/>
            <person name="Zhang L."/>
            <person name="Yang X."/>
            <person name="Zhao S."/>
            <person name="Ji Z."/>
            <person name="Zhou Q."/>
            <person name="Hu M."/>
            <person name="Wang Y."/>
            <person name="Chen M."/>
            <person name="Xu Y."/>
            <person name="Jin H."/>
            <person name="Xiao X."/>
            <person name="Hu G."/>
            <person name="Bao F."/>
            <person name="Hu Y."/>
            <person name="Wan P."/>
            <person name="Li L."/>
            <person name="Deng X."/>
            <person name="Kuang T."/>
            <person name="Xiang C."/>
            <person name="Zhu J.K."/>
            <person name="Oliver M.J."/>
            <person name="He Y."/>
        </authorList>
    </citation>
    <scope>NUCLEOTIDE SEQUENCE [LARGE SCALE GENOMIC DNA]</scope>
    <source>
        <strain evidence="11">cv. XS01</strain>
    </source>
</reference>